<name>H0HQA2_9HYPH</name>
<dbReference type="EMBL" id="AHAM01000087">
    <property type="protein sequence ID" value="EHK57074.1"/>
    <property type="molecule type" value="Genomic_DNA"/>
</dbReference>
<evidence type="ECO:0000313" key="2">
    <source>
        <dbReference type="Proteomes" id="UP000003250"/>
    </source>
</evidence>
<dbReference type="RefSeq" id="WP_008835963.1">
    <property type="nucleotide sequence ID" value="NZ_AHAM01000087.1"/>
</dbReference>
<reference evidence="1 2" key="1">
    <citation type="journal article" date="2012" name="J. Bacteriol.">
        <title>Draft Genome Sequence of Mesorhizobium alhagi CCNWXJ12-2T, a Novel Salt-Resistant Species Isolated from the Desert of Northwestern China.</title>
        <authorList>
            <person name="Zhou M."/>
            <person name="Chen W."/>
            <person name="Chen H."/>
            <person name="Wei G."/>
        </authorList>
    </citation>
    <scope>NUCLEOTIDE SEQUENCE [LARGE SCALE GENOMIC DNA]</scope>
    <source>
        <strain evidence="1 2">CCNWXJ12-2</strain>
    </source>
</reference>
<organism evidence="1 2">
    <name type="scientific">Mesorhizobium alhagi CCNWXJ12-2</name>
    <dbReference type="NCBI Taxonomy" id="1107882"/>
    <lineage>
        <taxon>Bacteria</taxon>
        <taxon>Pseudomonadati</taxon>
        <taxon>Pseudomonadota</taxon>
        <taxon>Alphaproteobacteria</taxon>
        <taxon>Hyphomicrobiales</taxon>
        <taxon>Phyllobacteriaceae</taxon>
        <taxon>Allomesorhizobium</taxon>
    </lineage>
</organism>
<accession>H0HQA2</accession>
<sequence>VIPSGGDEIIHYQKSLQQMFSALRDPAAGVAGYALIDADKGKPQPTAANLQDQIRFIQLGCHESENLYLADEVLQLLGVTWPDAIVKIVAEADRFGNKSAFLKTAAEWDRRTQDIKNVIKELEQILDSKSVHWTIRTAQAIGRVRPSGQLAEFLGDEVVTSLWGPEPVAQAA</sequence>
<feature type="non-terminal residue" evidence="1">
    <location>
        <position position="1"/>
    </location>
</feature>
<proteinExistence type="predicted"/>
<dbReference type="OrthoDB" id="9789856at2"/>
<keyword evidence="2" id="KW-1185">Reference proteome</keyword>
<evidence type="ECO:0000313" key="1">
    <source>
        <dbReference type="EMBL" id="EHK57074.1"/>
    </source>
</evidence>
<dbReference type="AlphaFoldDB" id="H0HQA2"/>
<protein>
    <submittedName>
        <fullName evidence="1">Uncharacterized protein</fullName>
    </submittedName>
</protein>
<dbReference type="Proteomes" id="UP000003250">
    <property type="component" value="Unassembled WGS sequence"/>
</dbReference>
<gene>
    <name evidence="1" type="ORF">MAXJ12_11662</name>
</gene>